<name>A0A4C1X1A0_EUMVA</name>
<organism evidence="1 2">
    <name type="scientific">Eumeta variegata</name>
    <name type="common">Bagworm moth</name>
    <name type="synonym">Eumeta japonica</name>
    <dbReference type="NCBI Taxonomy" id="151549"/>
    <lineage>
        <taxon>Eukaryota</taxon>
        <taxon>Metazoa</taxon>
        <taxon>Ecdysozoa</taxon>
        <taxon>Arthropoda</taxon>
        <taxon>Hexapoda</taxon>
        <taxon>Insecta</taxon>
        <taxon>Pterygota</taxon>
        <taxon>Neoptera</taxon>
        <taxon>Endopterygota</taxon>
        <taxon>Lepidoptera</taxon>
        <taxon>Glossata</taxon>
        <taxon>Ditrysia</taxon>
        <taxon>Tineoidea</taxon>
        <taxon>Psychidae</taxon>
        <taxon>Oiketicinae</taxon>
        <taxon>Eumeta</taxon>
    </lineage>
</organism>
<dbReference type="AlphaFoldDB" id="A0A4C1X1A0"/>
<comment type="caution">
    <text evidence="1">The sequence shown here is derived from an EMBL/GenBank/DDBJ whole genome shotgun (WGS) entry which is preliminary data.</text>
</comment>
<dbReference type="Proteomes" id="UP000299102">
    <property type="component" value="Unassembled WGS sequence"/>
</dbReference>
<proteinExistence type="predicted"/>
<accession>A0A4C1X1A0</accession>
<keyword evidence="2" id="KW-1185">Reference proteome</keyword>
<gene>
    <name evidence="1" type="ORF">EVAR_103116_1</name>
</gene>
<sequence length="214" mass="23825">MQVNLRYESIKDSYAIAPRCSPLGSSTKMWRLDRTKVMTGIEVMNDTWTRIESRNKNGIDSVAYVGHSPNLTRVYISGNTMAGLWRPRYNLFTVGNFSNERSAGLFRSTRDACHCLGSCTRRVTGQDEGRVRAAPCRVVSGGHGLNFARAISARPFRRRHMFSLKPVPKTRSRRENDKAPNAVPKCCFISAPNNNSERAHVAAPSRGGSNSAVY</sequence>
<evidence type="ECO:0000313" key="2">
    <source>
        <dbReference type="Proteomes" id="UP000299102"/>
    </source>
</evidence>
<evidence type="ECO:0000313" key="1">
    <source>
        <dbReference type="EMBL" id="GBP57518.1"/>
    </source>
</evidence>
<reference evidence="1 2" key="1">
    <citation type="journal article" date="2019" name="Commun. Biol.">
        <title>The bagworm genome reveals a unique fibroin gene that provides high tensile strength.</title>
        <authorList>
            <person name="Kono N."/>
            <person name="Nakamura H."/>
            <person name="Ohtoshi R."/>
            <person name="Tomita M."/>
            <person name="Numata K."/>
            <person name="Arakawa K."/>
        </authorList>
    </citation>
    <scope>NUCLEOTIDE SEQUENCE [LARGE SCALE GENOMIC DNA]</scope>
</reference>
<protein>
    <submittedName>
        <fullName evidence="1">Uncharacterized protein</fullName>
    </submittedName>
</protein>
<dbReference type="EMBL" id="BGZK01000718">
    <property type="protein sequence ID" value="GBP57518.1"/>
    <property type="molecule type" value="Genomic_DNA"/>
</dbReference>